<dbReference type="GO" id="GO:0003700">
    <property type="term" value="F:DNA-binding transcription factor activity"/>
    <property type="evidence" value="ECO:0007669"/>
    <property type="project" value="InterPro"/>
</dbReference>
<evidence type="ECO:0000313" key="5">
    <source>
        <dbReference type="Proteomes" id="UP001147747"/>
    </source>
</evidence>
<dbReference type="OrthoDB" id="3555317at2759"/>
<evidence type="ECO:0000259" key="3">
    <source>
        <dbReference type="Pfam" id="PF00170"/>
    </source>
</evidence>
<dbReference type="GeneID" id="81373768"/>
<keyword evidence="1" id="KW-0175">Coiled coil</keyword>
<sequence>MAEAKVASPTAPVPRKRGRPRTVTDDQEIPERRRKQLRVAQQAYRKRKENTITNLQSRVQELESGIEDLSQSFLSFSNLLLEAKILQTNPDITSALQKITRQCVALAKQGCDDEPEEKAAVDIVDTVLTVNRSKHSTPDINLDFDTEIVQANSISFPEDPFQPSLATLAHWTQLPPTPPHQDQSILPFGIVYSPPPLSFSNSIQSLPSPPTTLSPNSITQQGQWNLYQRLVRQCCQNGYWLLTNEPYDETKIEEIFRAPLSTNERNRMISSFYDTMHDEVGELIERKARVLNPVYNVRETLSPEQLARTSRAWKFITESGAGEYMDASGVQRYLERKGVRISDSDPASGYSSPSIDYMTEINATLFIRYLSLRCICVGAGPAFKRKDIEKALYVSSPHNQWQI</sequence>
<comment type="caution">
    <text evidence="4">The sequence shown here is derived from an EMBL/GenBank/DDBJ whole genome shotgun (WGS) entry which is preliminary data.</text>
</comment>
<dbReference type="PANTHER" id="PTHR40618:SF1">
    <property type="entry name" value="B-ZIP TRANSCRIPTION FACTOR (EUROFUNG)"/>
    <property type="match status" value="1"/>
</dbReference>
<dbReference type="EMBL" id="JAPZBU010000009">
    <property type="protein sequence ID" value="KAJ5387610.1"/>
    <property type="molecule type" value="Genomic_DNA"/>
</dbReference>
<dbReference type="InterPro" id="IPR046347">
    <property type="entry name" value="bZIP_sf"/>
</dbReference>
<protein>
    <submittedName>
        <fullName evidence="4">BZIP transcription factor bZIP-1</fullName>
    </submittedName>
</protein>
<feature type="coiled-coil region" evidence="1">
    <location>
        <begin position="45"/>
        <end position="72"/>
    </location>
</feature>
<dbReference type="InterPro" id="IPR004827">
    <property type="entry name" value="bZIP"/>
</dbReference>
<dbReference type="CDD" id="cd14688">
    <property type="entry name" value="bZIP_YAP"/>
    <property type="match status" value="1"/>
</dbReference>
<evidence type="ECO:0000256" key="1">
    <source>
        <dbReference type="SAM" id="Coils"/>
    </source>
</evidence>
<dbReference type="AlphaFoldDB" id="A0A9W9VR14"/>
<evidence type="ECO:0000256" key="2">
    <source>
        <dbReference type="SAM" id="MobiDB-lite"/>
    </source>
</evidence>
<feature type="domain" description="BZIP" evidence="3">
    <location>
        <begin position="31"/>
        <end position="71"/>
    </location>
</feature>
<dbReference type="PANTHER" id="PTHR40618">
    <property type="entry name" value="B-ZIP TRANSCRIPTION FACTOR (EUROFUNG)-RELATED"/>
    <property type="match status" value="1"/>
</dbReference>
<reference evidence="4" key="1">
    <citation type="submission" date="2022-12" db="EMBL/GenBank/DDBJ databases">
        <authorList>
            <person name="Petersen C."/>
        </authorList>
    </citation>
    <scope>NUCLEOTIDE SEQUENCE</scope>
    <source>
        <strain evidence="4">IBT 29677</strain>
    </source>
</reference>
<dbReference type="Proteomes" id="UP001147747">
    <property type="component" value="Unassembled WGS sequence"/>
</dbReference>
<organism evidence="4 5">
    <name type="scientific">Penicillium cosmopolitanum</name>
    <dbReference type="NCBI Taxonomy" id="1131564"/>
    <lineage>
        <taxon>Eukaryota</taxon>
        <taxon>Fungi</taxon>
        <taxon>Dikarya</taxon>
        <taxon>Ascomycota</taxon>
        <taxon>Pezizomycotina</taxon>
        <taxon>Eurotiomycetes</taxon>
        <taxon>Eurotiomycetidae</taxon>
        <taxon>Eurotiales</taxon>
        <taxon>Aspergillaceae</taxon>
        <taxon>Penicillium</taxon>
    </lineage>
</organism>
<reference evidence="4" key="2">
    <citation type="journal article" date="2023" name="IMA Fungus">
        <title>Comparative genomic study of the Penicillium genus elucidates a diverse pangenome and 15 lateral gene transfer events.</title>
        <authorList>
            <person name="Petersen C."/>
            <person name="Sorensen T."/>
            <person name="Nielsen M.R."/>
            <person name="Sondergaard T.E."/>
            <person name="Sorensen J.L."/>
            <person name="Fitzpatrick D.A."/>
            <person name="Frisvad J.C."/>
            <person name="Nielsen K.L."/>
        </authorList>
    </citation>
    <scope>NUCLEOTIDE SEQUENCE</scope>
    <source>
        <strain evidence="4">IBT 29677</strain>
    </source>
</reference>
<proteinExistence type="predicted"/>
<name>A0A9W9VR14_9EURO</name>
<dbReference type="Gene3D" id="1.20.5.170">
    <property type="match status" value="1"/>
</dbReference>
<dbReference type="Pfam" id="PF00170">
    <property type="entry name" value="bZIP_1"/>
    <property type="match status" value="1"/>
</dbReference>
<keyword evidence="5" id="KW-1185">Reference proteome</keyword>
<feature type="region of interest" description="Disordered" evidence="2">
    <location>
        <begin position="1"/>
        <end position="36"/>
    </location>
</feature>
<dbReference type="SUPFAM" id="SSF57959">
    <property type="entry name" value="Leucine zipper domain"/>
    <property type="match status" value="1"/>
</dbReference>
<dbReference type="RefSeq" id="XP_056485408.1">
    <property type="nucleotide sequence ID" value="XM_056634788.1"/>
</dbReference>
<accession>A0A9W9VR14</accession>
<evidence type="ECO:0000313" key="4">
    <source>
        <dbReference type="EMBL" id="KAJ5387610.1"/>
    </source>
</evidence>
<gene>
    <name evidence="4" type="ORF">N7509_010151</name>
</gene>